<sequence length="492" mass="55148">MSNKINQVSSSKNYGDTTLKELVEQPYKYGFRTEIETEDFPKGLNETIVTLISEKRNEPIFMMEFRLRAYKAWKKMRSPEWACITYNPIDYQKILYYSVPKLKNKISDLQEVDPEILRTFEKLGIPLTEQKRLANVAVDAIFDSVSIGTTFKEELSKVGVIFSPISEALRQCPELIKRYLGTVVPIADNYFAALNSAVFTEGSFCYIPIDVVCPLDLSTYFRINNEESGQFERTLIIADKNSKVNYLEGCTAPKFDKNQLHAAVVELVALEKAEIRYSTVQNWYAGDSNGVGGIYNFVTKRGLCAGENSHISWTQVETGSSITWKYPSCILVGDNSSGEFYSVALTNNYQQADTGTKMIHVGKFTKSRIVSKGISAGNSKNTYRGQVKVTSKASNSLNNSQCDSMLIGSKSQANTFPYIQVNNSTSRVEHEASTSKIEEEQLFYFLQRGIDLESAISLLVSGFCKEVFAELPMEFALEADRLLSLKLEGSVG</sequence>
<dbReference type="InterPro" id="IPR045595">
    <property type="entry name" value="SufBD_N"/>
</dbReference>
<dbReference type="InterPro" id="IPR000825">
    <property type="entry name" value="SUF_FeS_clus_asmbl_SufBD_core"/>
</dbReference>
<dbReference type="InterPro" id="IPR010231">
    <property type="entry name" value="SUF_FeS_clus_asmbl_SufB"/>
</dbReference>
<dbReference type="InterPro" id="IPR055346">
    <property type="entry name" value="Fe-S_cluster_assembly_SufBD"/>
</dbReference>
<gene>
    <name evidence="4" type="primary">ycf24</name>
</gene>
<evidence type="ECO:0000259" key="3">
    <source>
        <dbReference type="Pfam" id="PF19295"/>
    </source>
</evidence>
<evidence type="ECO:0000259" key="2">
    <source>
        <dbReference type="Pfam" id="PF01458"/>
    </source>
</evidence>
<geneLocation type="plastid" evidence="4"/>
<proteinExistence type="inferred from homology"/>
<feature type="domain" description="SUF system FeS cluster assembly SufBD core" evidence="2">
    <location>
        <begin position="221"/>
        <end position="463"/>
    </location>
</feature>
<name>A0A222AHC8_9CRYP</name>
<dbReference type="PANTHER" id="PTHR30508">
    <property type="entry name" value="FES CLUSTER ASSEMBLY PROTEIN SUF"/>
    <property type="match status" value="1"/>
</dbReference>
<dbReference type="PANTHER" id="PTHR30508:SF1">
    <property type="entry name" value="UPF0051 PROTEIN ABCI8, CHLOROPLASTIC-RELATED"/>
    <property type="match status" value="1"/>
</dbReference>
<dbReference type="SUPFAM" id="SSF101960">
    <property type="entry name" value="Stabilizer of iron transporter SufD"/>
    <property type="match status" value="1"/>
</dbReference>
<reference evidence="4" key="1">
    <citation type="journal article" date="2017" name="Genome Biol. Evol.">
        <title>Evolutionary Dynamics of Cryptophyte Plastid Genomes.</title>
        <authorList>
            <person name="Kim J.I."/>
            <person name="Moore C.E."/>
            <person name="Archibald J.M."/>
            <person name="Bhattacharya D."/>
            <person name="Yi G."/>
            <person name="Yoon H.S."/>
            <person name="Shin W."/>
        </authorList>
    </citation>
    <scope>NUCLEOTIDE SEQUENCE</scope>
    <source>
        <strain evidence="4">CNUKR</strain>
    </source>
</reference>
<dbReference type="Pfam" id="PF19295">
    <property type="entry name" value="SufBD_N"/>
    <property type="match status" value="1"/>
</dbReference>
<organism evidence="4">
    <name type="scientific">Cryptomonas curvata</name>
    <dbReference type="NCBI Taxonomy" id="233186"/>
    <lineage>
        <taxon>Eukaryota</taxon>
        <taxon>Cryptophyceae</taxon>
        <taxon>Cryptomonadales</taxon>
        <taxon>Cryptomonadaceae</taxon>
        <taxon>Cryptomonas</taxon>
    </lineage>
</organism>
<dbReference type="Pfam" id="PF01458">
    <property type="entry name" value="SUFBD_core"/>
    <property type="match status" value="1"/>
</dbReference>
<dbReference type="RefSeq" id="YP_009420283.1">
    <property type="nucleotide sequence ID" value="NC_035720.1"/>
</dbReference>
<dbReference type="AlphaFoldDB" id="A0A222AHC8"/>
<dbReference type="EMBL" id="KY856939">
    <property type="protein sequence ID" value="ASO75771.1"/>
    <property type="molecule type" value="Genomic_DNA"/>
</dbReference>
<evidence type="ECO:0000313" key="4">
    <source>
        <dbReference type="EMBL" id="ASO75771.1"/>
    </source>
</evidence>
<dbReference type="NCBIfam" id="NF008773">
    <property type="entry name" value="PRK11814.1"/>
    <property type="match status" value="1"/>
</dbReference>
<keyword evidence="4" id="KW-0934">Plastid</keyword>
<dbReference type="NCBIfam" id="TIGR01980">
    <property type="entry name" value="sufB"/>
    <property type="match status" value="1"/>
</dbReference>
<dbReference type="InterPro" id="IPR037284">
    <property type="entry name" value="SUF_FeS_clus_asmbl_SufBD_sf"/>
</dbReference>
<dbReference type="GO" id="GO:0016226">
    <property type="term" value="P:iron-sulfur cluster assembly"/>
    <property type="evidence" value="ECO:0007669"/>
    <property type="project" value="InterPro"/>
</dbReference>
<feature type="domain" description="SUF system FeS cluster assembly SufBD N-terminal" evidence="3">
    <location>
        <begin position="152"/>
        <end position="212"/>
    </location>
</feature>
<accession>A0A222AHC8</accession>
<comment type="similarity">
    <text evidence="1">Belongs to the iron-sulfur cluster assembly SufBD family.</text>
</comment>
<dbReference type="GeneID" id="33910050"/>
<protein>
    <submittedName>
        <fullName evidence="4">Putative ABC transporter</fullName>
    </submittedName>
</protein>
<evidence type="ECO:0000256" key="1">
    <source>
        <dbReference type="ARBA" id="ARBA00043967"/>
    </source>
</evidence>